<organism evidence="5 6">
    <name type="scientific">Syphacia muris</name>
    <dbReference type="NCBI Taxonomy" id="451379"/>
    <lineage>
        <taxon>Eukaryota</taxon>
        <taxon>Metazoa</taxon>
        <taxon>Ecdysozoa</taxon>
        <taxon>Nematoda</taxon>
        <taxon>Chromadorea</taxon>
        <taxon>Rhabditida</taxon>
        <taxon>Spirurina</taxon>
        <taxon>Oxyuridomorpha</taxon>
        <taxon>Oxyuroidea</taxon>
        <taxon>Oxyuridae</taxon>
        <taxon>Syphacia</taxon>
    </lineage>
</organism>
<evidence type="ECO:0000313" key="6">
    <source>
        <dbReference type="WBParaSite" id="SMUV_0001066001-mRNA-1"/>
    </source>
</evidence>
<feature type="domain" description="Saposin B-type" evidence="4">
    <location>
        <begin position="25"/>
        <end position="104"/>
    </location>
</feature>
<dbReference type="PANTHER" id="PTHR15668:SF4">
    <property type="entry name" value="COILED-COIL DOMAIN-CONTAINING PROTEIN 22"/>
    <property type="match status" value="1"/>
</dbReference>
<name>A0A0N5B065_9BILA</name>
<dbReference type="GO" id="GO:2000060">
    <property type="term" value="P:positive regulation of ubiquitin-dependent protein catabolic process"/>
    <property type="evidence" value="ECO:0007669"/>
    <property type="project" value="TreeGrafter"/>
</dbReference>
<dbReference type="InterPro" id="IPR011001">
    <property type="entry name" value="Saposin-like"/>
</dbReference>
<evidence type="ECO:0000256" key="2">
    <source>
        <dbReference type="SAM" id="Coils"/>
    </source>
</evidence>
<feature type="chain" id="PRO_5005893550" evidence="3">
    <location>
        <begin position="18"/>
        <end position="557"/>
    </location>
</feature>
<feature type="signal peptide" evidence="3">
    <location>
        <begin position="1"/>
        <end position="17"/>
    </location>
</feature>
<feature type="coiled-coil region" evidence="2">
    <location>
        <begin position="430"/>
        <end position="494"/>
    </location>
</feature>
<accession>A0A0N5B065</accession>
<dbReference type="GO" id="GO:0097602">
    <property type="term" value="F:cullin family protein binding"/>
    <property type="evidence" value="ECO:0007669"/>
    <property type="project" value="TreeGrafter"/>
</dbReference>
<keyword evidence="5" id="KW-1185">Reference proteome</keyword>
<dbReference type="InterPro" id="IPR008530">
    <property type="entry name" value="CCDC22"/>
</dbReference>
<dbReference type="InterPro" id="IPR048349">
    <property type="entry name" value="CCDC22_N"/>
</dbReference>
<dbReference type="AlphaFoldDB" id="A0A0N5B065"/>
<sequence length="557" mass="63918">MNFHLFIIASIVGFSYGYNSYDAAQDLICPLCMNYLSLMSNAHEKPIVSYAHDYCQIVSGINDYYDNHCDLTATHVLRNIPKQVRRSSDALELCTKLHACNNIRKFCSLIYGFDRMFDFHCSEMVGRQCFNYLAVIATALLVQDMALDMVDRLIFDTFLKLNKSFFDYCNPPNTLDDLSREQLFEGTVLLLWKCNPETRSVLTSTKLPHNMTLRFRAAMNVADTIKNIGVRDEISYHTLLYGKAKELRNVLVGLIEKLPNKTLIVKKEESPTTLLIRKALSSGGRNELDSSTTRYCLNGQHWKPPWGICKRLPFFGSYGIIDEAFKHPLDWQRMVLCATLESGYSVEKPTLSAMNVEKLCKNIKEDNNDLTKSAAVRKPKPPVRAKKPQVLVKSTAETDTKENIEKSEELLFNAIRTEASEITARISEKRVFLEEQRELELERLKKLESLKNEAKKIDPRLLKMVDLPNVLKSVAEYVGNVAEVEKRAQELQNKWLSVKMEKDTEIRKARQLYDEKLNGGPYLRKIKEFKKSIAELNDQLPVKEAKLNDLVCLLLNF</sequence>
<keyword evidence="3" id="KW-0732">Signal</keyword>
<reference evidence="6" key="1">
    <citation type="submission" date="2017-02" db="UniProtKB">
        <authorList>
            <consortium name="WormBaseParasite"/>
        </authorList>
    </citation>
    <scope>IDENTIFICATION</scope>
</reference>
<proteinExistence type="predicted"/>
<evidence type="ECO:0000259" key="4">
    <source>
        <dbReference type="PROSITE" id="PS50015"/>
    </source>
</evidence>
<dbReference type="PROSITE" id="PS50015">
    <property type="entry name" value="SAP_B"/>
    <property type="match status" value="1"/>
</dbReference>
<protein>
    <submittedName>
        <fullName evidence="6">Coiled-coil domain-containing protein 22 homolog</fullName>
    </submittedName>
</protein>
<dbReference type="Proteomes" id="UP000046393">
    <property type="component" value="Unplaced"/>
</dbReference>
<dbReference type="SUPFAM" id="SSF47862">
    <property type="entry name" value="Saposin"/>
    <property type="match status" value="1"/>
</dbReference>
<dbReference type="STRING" id="451379.A0A0N5B065"/>
<dbReference type="InterPro" id="IPR008139">
    <property type="entry name" value="SaposinB_dom"/>
</dbReference>
<evidence type="ECO:0000256" key="1">
    <source>
        <dbReference type="ARBA" id="ARBA00023157"/>
    </source>
</evidence>
<dbReference type="Pfam" id="PF21674">
    <property type="entry name" value="CCDC22_N"/>
    <property type="match status" value="1"/>
</dbReference>
<evidence type="ECO:0000256" key="3">
    <source>
        <dbReference type="SAM" id="SignalP"/>
    </source>
</evidence>
<dbReference type="PANTHER" id="PTHR15668">
    <property type="entry name" value="JM1 PROTEIN"/>
    <property type="match status" value="1"/>
</dbReference>
<keyword evidence="1" id="KW-1015">Disulfide bond</keyword>
<dbReference type="WBParaSite" id="SMUV_0001066001-mRNA-1">
    <property type="protein sequence ID" value="SMUV_0001066001-mRNA-1"/>
    <property type="gene ID" value="SMUV_0001066001"/>
</dbReference>
<evidence type="ECO:0000313" key="5">
    <source>
        <dbReference type="Proteomes" id="UP000046393"/>
    </source>
</evidence>
<keyword evidence="2" id="KW-0175">Coiled coil</keyword>